<protein>
    <submittedName>
        <fullName evidence="3">Uncharacterized protein LOC113505172</fullName>
    </submittedName>
</protein>
<feature type="signal peptide" evidence="1">
    <location>
        <begin position="1"/>
        <end position="19"/>
    </location>
</feature>
<feature type="chain" id="PRO_5028849357" evidence="1">
    <location>
        <begin position="20"/>
        <end position="410"/>
    </location>
</feature>
<dbReference type="OrthoDB" id="2417221at2759"/>
<keyword evidence="2" id="KW-1185">Reference proteome</keyword>
<dbReference type="GeneID" id="113505172"/>
<dbReference type="AlphaFoldDB" id="A0A7E5WRZ9"/>
<name>A0A7E5WRZ9_TRINI</name>
<dbReference type="InParanoid" id="A0A7E5WRZ9"/>
<evidence type="ECO:0000313" key="2">
    <source>
        <dbReference type="Proteomes" id="UP000322000"/>
    </source>
</evidence>
<gene>
    <name evidence="3" type="primary">LOC113505172</name>
</gene>
<dbReference type="Proteomes" id="UP000322000">
    <property type="component" value="Chromosome 24"/>
</dbReference>
<keyword evidence="1" id="KW-0732">Signal</keyword>
<evidence type="ECO:0000313" key="3">
    <source>
        <dbReference type="RefSeq" id="XP_026743555.1"/>
    </source>
</evidence>
<sequence>MIKFYAVLFIFSLFITVFAEKDDFKPDDKVDSIENTATGPIEVDSESIEVVQRGADDDKLEEPFNYDHIQEEDNRSGGIEDTNSTDVPKFEQFFDGAVSDNSDEYVHKLIPEHIEVDTESNDAKAVENESSTQQEDIETVYEHTTHTQAPDIEDLGVHDEESSWRSAEHLHDIQKDFSNEDASLDTGERGFSGEDYGDKKIASVKGRMDTPKSEIKEHRPLNMRRYGPHDDGSMLDAMGMRSISEIMIPRYRPTLTRNGIVYTPTLYTVQTASPHMDLLPGRNWVPNRSHFTQEREVYSRPRSRGLPHHHTDSKIIDDYNDYGTNTYSYTPVAKRTTQAPATHTVPPHNFDVFHKLVEASNQPSLSKHSFNDNMYVGNYYPQHQFTDNYRPYDVRRLRRDSWDERSFPNF</sequence>
<proteinExistence type="predicted"/>
<accession>A0A7E5WRZ9</accession>
<dbReference type="KEGG" id="tnl:113505172"/>
<evidence type="ECO:0000256" key="1">
    <source>
        <dbReference type="SAM" id="SignalP"/>
    </source>
</evidence>
<reference evidence="3" key="1">
    <citation type="submission" date="2025-08" db="UniProtKB">
        <authorList>
            <consortium name="RefSeq"/>
        </authorList>
    </citation>
    <scope>IDENTIFICATION</scope>
</reference>
<organism evidence="2 3">
    <name type="scientific">Trichoplusia ni</name>
    <name type="common">Cabbage looper</name>
    <dbReference type="NCBI Taxonomy" id="7111"/>
    <lineage>
        <taxon>Eukaryota</taxon>
        <taxon>Metazoa</taxon>
        <taxon>Ecdysozoa</taxon>
        <taxon>Arthropoda</taxon>
        <taxon>Hexapoda</taxon>
        <taxon>Insecta</taxon>
        <taxon>Pterygota</taxon>
        <taxon>Neoptera</taxon>
        <taxon>Endopterygota</taxon>
        <taxon>Lepidoptera</taxon>
        <taxon>Glossata</taxon>
        <taxon>Ditrysia</taxon>
        <taxon>Noctuoidea</taxon>
        <taxon>Noctuidae</taxon>
        <taxon>Plusiinae</taxon>
        <taxon>Trichoplusia</taxon>
    </lineage>
</organism>
<dbReference type="RefSeq" id="XP_026743555.1">
    <property type="nucleotide sequence ID" value="XM_026887754.1"/>
</dbReference>